<keyword evidence="1" id="KW-1133">Transmembrane helix</keyword>
<proteinExistence type="predicted"/>
<feature type="transmembrane region" description="Helical" evidence="1">
    <location>
        <begin position="115"/>
        <end position="136"/>
    </location>
</feature>
<keyword evidence="1" id="KW-0812">Transmembrane</keyword>
<evidence type="ECO:0000313" key="3">
    <source>
        <dbReference type="Proteomes" id="UP000054321"/>
    </source>
</evidence>
<dbReference type="AlphaFoldDB" id="A0A0C3CDG8"/>
<dbReference type="HOGENOM" id="CLU_1741106_0_0_1"/>
<dbReference type="Proteomes" id="UP000054321">
    <property type="component" value="Unassembled WGS sequence"/>
</dbReference>
<keyword evidence="3" id="KW-1185">Reference proteome</keyword>
<name>A0A0C3CDG8_OIDMZ</name>
<organism evidence="2 3">
    <name type="scientific">Oidiodendron maius (strain Zn)</name>
    <dbReference type="NCBI Taxonomy" id="913774"/>
    <lineage>
        <taxon>Eukaryota</taxon>
        <taxon>Fungi</taxon>
        <taxon>Dikarya</taxon>
        <taxon>Ascomycota</taxon>
        <taxon>Pezizomycotina</taxon>
        <taxon>Leotiomycetes</taxon>
        <taxon>Leotiomycetes incertae sedis</taxon>
        <taxon>Myxotrichaceae</taxon>
        <taxon>Oidiodendron</taxon>
    </lineage>
</organism>
<dbReference type="OrthoDB" id="3560579at2759"/>
<keyword evidence="1" id="KW-0472">Membrane</keyword>
<dbReference type="InParanoid" id="A0A0C3CDG8"/>
<dbReference type="STRING" id="913774.A0A0C3CDG8"/>
<evidence type="ECO:0000256" key="1">
    <source>
        <dbReference type="SAM" id="Phobius"/>
    </source>
</evidence>
<reference evidence="2 3" key="1">
    <citation type="submission" date="2014-04" db="EMBL/GenBank/DDBJ databases">
        <authorList>
            <consortium name="DOE Joint Genome Institute"/>
            <person name="Kuo A."/>
            <person name="Martino E."/>
            <person name="Perotto S."/>
            <person name="Kohler A."/>
            <person name="Nagy L.G."/>
            <person name="Floudas D."/>
            <person name="Copeland A."/>
            <person name="Barry K.W."/>
            <person name="Cichocki N."/>
            <person name="Veneault-Fourrey C."/>
            <person name="LaButti K."/>
            <person name="Lindquist E.A."/>
            <person name="Lipzen A."/>
            <person name="Lundell T."/>
            <person name="Morin E."/>
            <person name="Murat C."/>
            <person name="Sun H."/>
            <person name="Tunlid A."/>
            <person name="Henrissat B."/>
            <person name="Grigoriev I.V."/>
            <person name="Hibbett D.S."/>
            <person name="Martin F."/>
            <person name="Nordberg H.P."/>
            <person name="Cantor M.N."/>
            <person name="Hua S.X."/>
        </authorList>
    </citation>
    <scope>NUCLEOTIDE SEQUENCE [LARGE SCALE GENOMIC DNA]</scope>
    <source>
        <strain evidence="2 3">Zn</strain>
    </source>
</reference>
<accession>A0A0C3CDG8</accession>
<reference evidence="3" key="2">
    <citation type="submission" date="2015-01" db="EMBL/GenBank/DDBJ databases">
        <title>Evolutionary Origins and Diversification of the Mycorrhizal Mutualists.</title>
        <authorList>
            <consortium name="DOE Joint Genome Institute"/>
            <consortium name="Mycorrhizal Genomics Consortium"/>
            <person name="Kohler A."/>
            <person name="Kuo A."/>
            <person name="Nagy L.G."/>
            <person name="Floudas D."/>
            <person name="Copeland A."/>
            <person name="Barry K.W."/>
            <person name="Cichocki N."/>
            <person name="Veneault-Fourrey C."/>
            <person name="LaButti K."/>
            <person name="Lindquist E.A."/>
            <person name="Lipzen A."/>
            <person name="Lundell T."/>
            <person name="Morin E."/>
            <person name="Murat C."/>
            <person name="Riley R."/>
            <person name="Ohm R."/>
            <person name="Sun H."/>
            <person name="Tunlid A."/>
            <person name="Henrissat B."/>
            <person name="Grigoriev I.V."/>
            <person name="Hibbett D.S."/>
            <person name="Martin F."/>
        </authorList>
    </citation>
    <scope>NUCLEOTIDE SEQUENCE [LARGE SCALE GENOMIC DNA]</scope>
    <source>
        <strain evidence="3">Zn</strain>
    </source>
</reference>
<feature type="transmembrane region" description="Helical" evidence="1">
    <location>
        <begin position="80"/>
        <end position="103"/>
    </location>
</feature>
<sequence length="150" mass="16298">MVDEQKGNENGDDATNGGKGQQYWNVLINNYSTNSTCQHIERMQAGALNHLLDMKQKQANLGEARSARKQAADTARQGNFILAFTVFTVIFTPLSFAAAYLAIPDNSGTSRTARILGIAESATLAVVIPVLVYLTWSDHIGAKNLNKVKT</sequence>
<gene>
    <name evidence="2" type="ORF">OIDMADRAFT_58539</name>
</gene>
<dbReference type="EMBL" id="KN832883">
    <property type="protein sequence ID" value="KIM96993.1"/>
    <property type="molecule type" value="Genomic_DNA"/>
</dbReference>
<protein>
    <submittedName>
        <fullName evidence="2">Uncharacterized protein</fullName>
    </submittedName>
</protein>
<evidence type="ECO:0000313" key="2">
    <source>
        <dbReference type="EMBL" id="KIM96993.1"/>
    </source>
</evidence>